<comment type="caution">
    <text evidence="3">The sequence shown here is derived from an EMBL/GenBank/DDBJ whole genome shotgun (WGS) entry which is preliminary data.</text>
</comment>
<dbReference type="InterPro" id="IPR025164">
    <property type="entry name" value="Toastrack_DUF4097"/>
</dbReference>
<dbReference type="Proteomes" id="UP000695264">
    <property type="component" value="Unassembled WGS sequence"/>
</dbReference>
<dbReference type="RefSeq" id="WP_168101495.1">
    <property type="nucleotide sequence ID" value="NZ_JAATEN010000006.1"/>
</dbReference>
<evidence type="ECO:0000313" key="4">
    <source>
        <dbReference type="Proteomes" id="UP000695264"/>
    </source>
</evidence>
<evidence type="ECO:0000256" key="1">
    <source>
        <dbReference type="SAM" id="MobiDB-lite"/>
    </source>
</evidence>
<sequence length="313" mass="31856">MPARSQWPVAEPRKFTFDEPVTGVDIRVVGGSVNVVGSEGPVRLHIEEVHGPPLTVGLTGSTLSVAYDDLRWQGFLSRLDRAADRSVTVSLTVPPSVRLRIGAVAAATVVSGVTGGTELRGVSGDSTLVGLAGRVRADTVSGRVEAQGLAGDLRFNSVSGDLTVIEGAGRWVRADTVSGTVVLDLATAGRDADVRLKSVSGDLALRLPDPADAAVDASTAGGAVSSDFGNLALSGHWGARKLRGRLGAGNGRLRAASVSGAVALLRRPDPAEDGTAPEHPPGPDTADLPGPAGSPDPADPADSPDPTDSKKVL</sequence>
<evidence type="ECO:0000313" key="3">
    <source>
        <dbReference type="EMBL" id="NJQ00887.1"/>
    </source>
</evidence>
<accession>A0ABX1BT47</accession>
<name>A0ABX1BT47_9ACTN</name>
<reference evidence="3 4" key="1">
    <citation type="submission" date="2020-03" db="EMBL/GenBank/DDBJ databases">
        <title>WGS of actinomycetes isolated from Thailand.</title>
        <authorList>
            <person name="Thawai C."/>
        </authorList>
    </citation>
    <scope>NUCLEOTIDE SEQUENCE [LARGE SCALE GENOMIC DNA]</scope>
    <source>
        <strain evidence="3 4">PLAI 1-29</strain>
    </source>
</reference>
<dbReference type="EMBL" id="JAATEN010000006">
    <property type="protein sequence ID" value="NJQ00887.1"/>
    <property type="molecule type" value="Genomic_DNA"/>
</dbReference>
<evidence type="ECO:0000259" key="2">
    <source>
        <dbReference type="Pfam" id="PF13349"/>
    </source>
</evidence>
<organism evidence="3 4">
    <name type="scientific">Streptomyces zingiberis</name>
    <dbReference type="NCBI Taxonomy" id="2053010"/>
    <lineage>
        <taxon>Bacteria</taxon>
        <taxon>Bacillati</taxon>
        <taxon>Actinomycetota</taxon>
        <taxon>Actinomycetes</taxon>
        <taxon>Kitasatosporales</taxon>
        <taxon>Streptomycetaceae</taxon>
        <taxon>Streptomyces</taxon>
    </lineage>
</organism>
<gene>
    <name evidence="3" type="ORF">HCK00_10170</name>
</gene>
<feature type="domain" description="DUF4097" evidence="2">
    <location>
        <begin position="117"/>
        <end position="263"/>
    </location>
</feature>
<feature type="region of interest" description="Disordered" evidence="1">
    <location>
        <begin position="266"/>
        <end position="313"/>
    </location>
</feature>
<dbReference type="Pfam" id="PF13349">
    <property type="entry name" value="DUF4097"/>
    <property type="match status" value="1"/>
</dbReference>
<keyword evidence="4" id="KW-1185">Reference proteome</keyword>
<protein>
    <submittedName>
        <fullName evidence="3">DUF4097 domain-containing protein</fullName>
    </submittedName>
</protein>
<proteinExistence type="predicted"/>